<dbReference type="SUPFAM" id="SSF47616">
    <property type="entry name" value="GST C-terminal domain-like"/>
    <property type="match status" value="1"/>
</dbReference>
<dbReference type="GeneID" id="63726144"/>
<evidence type="ECO:0000256" key="1">
    <source>
        <dbReference type="PIRSR" id="PIRSR015753-1"/>
    </source>
</evidence>
<dbReference type="VEuPathDB" id="FungiDB:ASPVEDRAFT_326694"/>
<proteinExistence type="predicted"/>
<dbReference type="Gene3D" id="3.40.30.10">
    <property type="entry name" value="Glutaredoxin"/>
    <property type="match status" value="1"/>
</dbReference>
<dbReference type="AlphaFoldDB" id="A0A1L9PYE7"/>
<name>A0A1L9PYE7_ASPVE</name>
<dbReference type="CDD" id="cd03190">
    <property type="entry name" value="GST_C_Omega_like"/>
    <property type="match status" value="1"/>
</dbReference>
<dbReference type="InterPro" id="IPR036249">
    <property type="entry name" value="Thioredoxin-like_sf"/>
</dbReference>
<dbReference type="SFLD" id="SFLDG01206">
    <property type="entry name" value="Xi.1"/>
    <property type="match status" value="1"/>
</dbReference>
<dbReference type="STRING" id="1036611.A0A1L9PYE7"/>
<dbReference type="InterPro" id="IPR047047">
    <property type="entry name" value="GST_Omega-like_C"/>
</dbReference>
<dbReference type="GO" id="GO:0004364">
    <property type="term" value="F:glutathione transferase activity"/>
    <property type="evidence" value="ECO:0007669"/>
    <property type="project" value="InterPro"/>
</dbReference>
<dbReference type="RefSeq" id="XP_040672224.1">
    <property type="nucleotide sequence ID" value="XM_040810633.1"/>
</dbReference>
<feature type="active site" description="Nucleophile" evidence="1">
    <location>
        <position position="53"/>
    </location>
</feature>
<dbReference type="SFLD" id="SFLDS00019">
    <property type="entry name" value="Glutathione_Transferase_(cytos"/>
    <property type="match status" value="1"/>
</dbReference>
<organism evidence="5 6">
    <name type="scientific">Aspergillus versicolor CBS 583.65</name>
    <dbReference type="NCBI Taxonomy" id="1036611"/>
    <lineage>
        <taxon>Eukaryota</taxon>
        <taxon>Fungi</taxon>
        <taxon>Dikarya</taxon>
        <taxon>Ascomycota</taxon>
        <taxon>Pezizomycotina</taxon>
        <taxon>Eurotiomycetes</taxon>
        <taxon>Eurotiomycetidae</taxon>
        <taxon>Eurotiales</taxon>
        <taxon>Aspergillaceae</taxon>
        <taxon>Aspergillus</taxon>
        <taxon>Aspergillus subgen. Nidulantes</taxon>
    </lineage>
</organism>
<evidence type="ECO:0000256" key="2">
    <source>
        <dbReference type="PIRSR" id="PIRSR015753-2"/>
    </source>
</evidence>
<dbReference type="InterPro" id="IPR010987">
    <property type="entry name" value="Glutathione-S-Trfase_C-like"/>
</dbReference>
<evidence type="ECO:0000259" key="4">
    <source>
        <dbReference type="PROSITE" id="PS50405"/>
    </source>
</evidence>
<dbReference type="Gene3D" id="1.20.1050.10">
    <property type="match status" value="1"/>
</dbReference>
<dbReference type="OrthoDB" id="2309723at2759"/>
<dbReference type="Pfam" id="PF13409">
    <property type="entry name" value="GST_N_2"/>
    <property type="match status" value="1"/>
</dbReference>
<dbReference type="SUPFAM" id="SSF52833">
    <property type="entry name" value="Thioredoxin-like"/>
    <property type="match status" value="1"/>
</dbReference>
<dbReference type="InterPro" id="IPR040079">
    <property type="entry name" value="Glutathione_S-Trfase"/>
</dbReference>
<feature type="binding site" evidence="2">
    <location>
        <position position="86"/>
    </location>
    <ligand>
        <name>glutathione</name>
        <dbReference type="ChEBI" id="CHEBI:57925"/>
    </ligand>
</feature>
<reference evidence="6" key="1">
    <citation type="journal article" date="2017" name="Genome Biol.">
        <title>Comparative genomics reveals high biological diversity and specific adaptations in the industrially and medically important fungal genus Aspergillus.</title>
        <authorList>
            <person name="de Vries R.P."/>
            <person name="Riley R."/>
            <person name="Wiebenga A."/>
            <person name="Aguilar-Osorio G."/>
            <person name="Amillis S."/>
            <person name="Uchima C.A."/>
            <person name="Anderluh G."/>
            <person name="Asadollahi M."/>
            <person name="Askin M."/>
            <person name="Barry K."/>
            <person name="Battaglia E."/>
            <person name="Bayram O."/>
            <person name="Benocci T."/>
            <person name="Braus-Stromeyer S.A."/>
            <person name="Caldana C."/>
            <person name="Canovas D."/>
            <person name="Cerqueira G.C."/>
            <person name="Chen F."/>
            <person name="Chen W."/>
            <person name="Choi C."/>
            <person name="Clum A."/>
            <person name="Dos Santos R.A."/>
            <person name="Damasio A.R."/>
            <person name="Diallinas G."/>
            <person name="Emri T."/>
            <person name="Fekete E."/>
            <person name="Flipphi M."/>
            <person name="Freyberg S."/>
            <person name="Gallo A."/>
            <person name="Gournas C."/>
            <person name="Habgood R."/>
            <person name="Hainaut M."/>
            <person name="Harispe M.L."/>
            <person name="Henrissat B."/>
            <person name="Hilden K.S."/>
            <person name="Hope R."/>
            <person name="Hossain A."/>
            <person name="Karabika E."/>
            <person name="Karaffa L."/>
            <person name="Karanyi Z."/>
            <person name="Krasevec N."/>
            <person name="Kuo A."/>
            <person name="Kusch H."/>
            <person name="LaButti K."/>
            <person name="Lagendijk E.L."/>
            <person name="Lapidus A."/>
            <person name="Levasseur A."/>
            <person name="Lindquist E."/>
            <person name="Lipzen A."/>
            <person name="Logrieco A.F."/>
            <person name="MacCabe A."/>
            <person name="Maekelae M.R."/>
            <person name="Malavazi I."/>
            <person name="Melin P."/>
            <person name="Meyer V."/>
            <person name="Mielnichuk N."/>
            <person name="Miskei M."/>
            <person name="Molnar A.P."/>
            <person name="Mule G."/>
            <person name="Ngan C.Y."/>
            <person name="Orejas M."/>
            <person name="Orosz E."/>
            <person name="Ouedraogo J.P."/>
            <person name="Overkamp K.M."/>
            <person name="Park H.-S."/>
            <person name="Perrone G."/>
            <person name="Piumi F."/>
            <person name="Punt P.J."/>
            <person name="Ram A.F."/>
            <person name="Ramon A."/>
            <person name="Rauscher S."/>
            <person name="Record E."/>
            <person name="Riano-Pachon D.M."/>
            <person name="Robert V."/>
            <person name="Roehrig J."/>
            <person name="Ruller R."/>
            <person name="Salamov A."/>
            <person name="Salih N.S."/>
            <person name="Samson R.A."/>
            <person name="Sandor E."/>
            <person name="Sanguinetti M."/>
            <person name="Schuetze T."/>
            <person name="Sepcic K."/>
            <person name="Shelest E."/>
            <person name="Sherlock G."/>
            <person name="Sophianopoulou V."/>
            <person name="Squina F.M."/>
            <person name="Sun H."/>
            <person name="Susca A."/>
            <person name="Todd R.B."/>
            <person name="Tsang A."/>
            <person name="Unkles S.E."/>
            <person name="van de Wiele N."/>
            <person name="van Rossen-Uffink D."/>
            <person name="Oliveira J.V."/>
            <person name="Vesth T.C."/>
            <person name="Visser J."/>
            <person name="Yu J.-H."/>
            <person name="Zhou M."/>
            <person name="Andersen M.R."/>
            <person name="Archer D.B."/>
            <person name="Baker S.E."/>
            <person name="Benoit I."/>
            <person name="Brakhage A.A."/>
            <person name="Braus G.H."/>
            <person name="Fischer R."/>
            <person name="Frisvad J.C."/>
            <person name="Goldman G.H."/>
            <person name="Houbraken J."/>
            <person name="Oakley B."/>
            <person name="Pocsi I."/>
            <person name="Scazzocchio C."/>
            <person name="Seiboth B."/>
            <person name="vanKuyk P.A."/>
            <person name="Wortman J."/>
            <person name="Dyer P.S."/>
            <person name="Grigoriev I.V."/>
        </authorList>
    </citation>
    <scope>NUCLEOTIDE SEQUENCE [LARGE SCALE GENOMIC DNA]</scope>
    <source>
        <strain evidence="6">CBS 583.65</strain>
    </source>
</reference>
<dbReference type="InterPro" id="IPR016639">
    <property type="entry name" value="GST_Omega/GSH"/>
</dbReference>
<feature type="binding site" evidence="2">
    <location>
        <begin position="120"/>
        <end position="123"/>
    </location>
    <ligand>
        <name>glutathione</name>
        <dbReference type="ChEBI" id="CHEBI:57925"/>
    </ligand>
</feature>
<dbReference type="Pfam" id="PF13410">
    <property type="entry name" value="GST_C_2"/>
    <property type="match status" value="1"/>
</dbReference>
<accession>A0A1L9PYE7</accession>
<dbReference type="InterPro" id="IPR036282">
    <property type="entry name" value="Glutathione-S-Trfase_C_sf"/>
</dbReference>
<dbReference type="PANTHER" id="PTHR32419">
    <property type="entry name" value="GLUTATHIONYL-HYDROQUINONE REDUCTASE"/>
    <property type="match status" value="1"/>
</dbReference>
<dbReference type="Proteomes" id="UP000184073">
    <property type="component" value="Unassembled WGS sequence"/>
</dbReference>
<dbReference type="PROSITE" id="PS50405">
    <property type="entry name" value="GST_CTER"/>
    <property type="match status" value="1"/>
</dbReference>
<evidence type="ECO:0000256" key="3">
    <source>
        <dbReference type="PIRSR" id="PIRSR015753-3"/>
    </source>
</evidence>
<feature type="site" description="Lowers pKa of active site Cys" evidence="3">
    <location>
        <position position="256"/>
    </location>
</feature>
<feature type="site" description="Lowers pKa of active site Cys" evidence="3">
    <location>
        <position position="306"/>
    </location>
</feature>
<feature type="active site" description="Proton donor/acceptor" evidence="1">
    <location>
        <position position="196"/>
    </location>
</feature>
<dbReference type="InterPro" id="IPR004045">
    <property type="entry name" value="Glutathione_S-Trfase_N"/>
</dbReference>
<dbReference type="SFLD" id="SFLDG01148">
    <property type="entry name" value="Xi_(cytGST)"/>
    <property type="match status" value="1"/>
</dbReference>
<feature type="domain" description="GST C-terminal" evidence="4">
    <location>
        <begin position="173"/>
        <end position="298"/>
    </location>
</feature>
<keyword evidence="6" id="KW-1185">Reference proteome</keyword>
<dbReference type="GO" id="GO:0005737">
    <property type="term" value="C:cytoplasm"/>
    <property type="evidence" value="ECO:0007669"/>
    <property type="project" value="TreeGrafter"/>
</dbReference>
<sequence>MAPNTMIAIYKLTDSDGHFRRRPSTFRRTISRKPGSQFPAESGRYYLYLSLACPWAHRTNIVRTLKGLESIVPLVVLDHDMGPQGWFFSGRDGTAAQDPLHGYTHLRDLYLHADPEYTGRFTVPMLWDSKTQTVVNNESADILQMLYTEFDDLLPASLRETAHPLGGYYPSPSSPLRTEFEVWNEWMQDQVNNGVYKTGLAGTQAAYDDNVTKLFTALDRIESHLQQPGHPYLFGEAITDPDIRLFTTIIRFDVAYYMVFRCSIRTIRYGYPNIDRWMRRLYWDNSAATRGAFKDTTAFHIYKRGYLATLLRNQGFKGEAIVPAGPVPHILPPDETTFS</sequence>
<protein>
    <recommendedName>
        <fullName evidence="4">GST C-terminal domain-containing protein</fullName>
    </recommendedName>
</protein>
<gene>
    <name evidence="5" type="ORF">ASPVEDRAFT_326694</name>
</gene>
<feature type="binding site" evidence="2">
    <location>
        <begin position="138"/>
        <end position="139"/>
    </location>
    <ligand>
        <name>glutathione</name>
        <dbReference type="ChEBI" id="CHEBI:57925"/>
    </ligand>
</feature>
<dbReference type="EMBL" id="KV878135">
    <property type="protein sequence ID" value="OJJ06462.1"/>
    <property type="molecule type" value="Genomic_DNA"/>
</dbReference>
<evidence type="ECO:0000313" key="5">
    <source>
        <dbReference type="EMBL" id="OJJ06462.1"/>
    </source>
</evidence>
<dbReference type="PANTHER" id="PTHR32419:SF25">
    <property type="entry name" value="GLUTATHIONE S-TRANSFERASE (EUROFUNG)"/>
    <property type="match status" value="1"/>
</dbReference>
<evidence type="ECO:0000313" key="6">
    <source>
        <dbReference type="Proteomes" id="UP000184073"/>
    </source>
</evidence>
<dbReference type="PIRSF" id="PIRSF015753">
    <property type="entry name" value="GST"/>
    <property type="match status" value="1"/>
</dbReference>